<dbReference type="OrthoDB" id="5125103at2"/>
<name>A0A1E7LYV8_9ACTN</name>
<accession>A0A1E7LYV8</accession>
<dbReference type="EMBL" id="LJGZ01000010">
    <property type="protein sequence ID" value="OEV21432.1"/>
    <property type="molecule type" value="Genomic_DNA"/>
</dbReference>
<reference evidence="2 3" key="1">
    <citation type="journal article" date="2016" name="Front. Microbiol.">
        <title>Comparative Genomics Analysis of Streptomyces Species Reveals Their Adaptation to the Marine Environment and Their Diversity at the Genomic Level.</title>
        <authorList>
            <person name="Tian X."/>
            <person name="Zhang Z."/>
            <person name="Yang T."/>
            <person name="Chen M."/>
            <person name="Li J."/>
            <person name="Chen F."/>
            <person name="Yang J."/>
            <person name="Li W."/>
            <person name="Zhang B."/>
            <person name="Zhang Z."/>
            <person name="Wu J."/>
            <person name="Zhang C."/>
            <person name="Long L."/>
            <person name="Xiao J."/>
        </authorList>
    </citation>
    <scope>NUCLEOTIDE SEQUENCE [LARGE SCALE GENOMIC DNA]</scope>
    <source>
        <strain evidence="2 3">SCSIO M10372</strain>
    </source>
</reference>
<evidence type="ECO:0000256" key="1">
    <source>
        <dbReference type="SAM" id="MobiDB-lite"/>
    </source>
</evidence>
<feature type="region of interest" description="Disordered" evidence="1">
    <location>
        <begin position="1"/>
        <end position="64"/>
    </location>
</feature>
<dbReference type="Proteomes" id="UP000175971">
    <property type="component" value="Unassembled WGS sequence"/>
</dbReference>
<gene>
    <name evidence="2" type="ORF">AN221_06005</name>
</gene>
<dbReference type="RefSeq" id="WP_070200144.1">
    <property type="nucleotide sequence ID" value="NZ_LJGZ01000010.1"/>
</dbReference>
<dbReference type="PATRIC" id="fig|518642.7.peg.1157"/>
<dbReference type="Pfam" id="PF14013">
    <property type="entry name" value="MT0933_antitox"/>
    <property type="match status" value="1"/>
</dbReference>
<dbReference type="InterPro" id="IPR028037">
    <property type="entry name" value="Antitoxin_Rv0909/MT0933"/>
</dbReference>
<sequence>MSAMDKIKKMFKGHEDQAGKGIDKAGDMVDDRTKGKYSGQVDSAQDKLKQQFGTERDQDGPPRT</sequence>
<organism evidence="2 3">
    <name type="scientific">Streptomyces nanshensis</name>
    <dbReference type="NCBI Taxonomy" id="518642"/>
    <lineage>
        <taxon>Bacteria</taxon>
        <taxon>Bacillati</taxon>
        <taxon>Actinomycetota</taxon>
        <taxon>Actinomycetes</taxon>
        <taxon>Kitasatosporales</taxon>
        <taxon>Streptomycetaceae</taxon>
        <taxon>Streptomyces</taxon>
    </lineage>
</organism>
<comment type="caution">
    <text evidence="2">The sequence shown here is derived from an EMBL/GenBank/DDBJ whole genome shotgun (WGS) entry which is preliminary data.</text>
</comment>
<evidence type="ECO:0000313" key="3">
    <source>
        <dbReference type="Proteomes" id="UP000175971"/>
    </source>
</evidence>
<feature type="compositionally biased region" description="Basic and acidic residues" evidence="1">
    <location>
        <begin position="44"/>
        <end position="64"/>
    </location>
</feature>
<dbReference type="AlphaFoldDB" id="A0A1E7LYV8"/>
<evidence type="ECO:0000313" key="2">
    <source>
        <dbReference type="EMBL" id="OEV21432.1"/>
    </source>
</evidence>
<protein>
    <submittedName>
        <fullName evidence="2">Kanamycin biosynthetic protein</fullName>
    </submittedName>
</protein>
<feature type="compositionally biased region" description="Basic and acidic residues" evidence="1">
    <location>
        <begin position="1"/>
        <end position="34"/>
    </location>
</feature>
<proteinExistence type="predicted"/>
<keyword evidence="3" id="KW-1185">Reference proteome</keyword>